<name>A0A645E5A1_9ZZZZ</name>
<reference evidence="1" key="1">
    <citation type="submission" date="2019-08" db="EMBL/GenBank/DDBJ databases">
        <authorList>
            <person name="Kucharzyk K."/>
            <person name="Murdoch R.W."/>
            <person name="Higgins S."/>
            <person name="Loffler F."/>
        </authorList>
    </citation>
    <scope>NUCLEOTIDE SEQUENCE</scope>
</reference>
<evidence type="ECO:0000313" key="1">
    <source>
        <dbReference type="EMBL" id="MPM96568.1"/>
    </source>
</evidence>
<sequence length="115" mass="13118">MDRCLEAQARCHDANRQTRIARGAYRHLVPGEHRTRSIGRQLQIVAIGQQAMLQSDLLRILQHLMHATACLDGARYWQAVIGLEPEPAQLLGQLQSLLHLRHVQQRRLNTSARCL</sequence>
<organism evidence="1">
    <name type="scientific">bioreactor metagenome</name>
    <dbReference type="NCBI Taxonomy" id="1076179"/>
    <lineage>
        <taxon>unclassified sequences</taxon>
        <taxon>metagenomes</taxon>
        <taxon>ecological metagenomes</taxon>
    </lineage>
</organism>
<accession>A0A645E5A1</accession>
<proteinExistence type="predicted"/>
<dbReference type="EMBL" id="VSSQ01042938">
    <property type="protein sequence ID" value="MPM96568.1"/>
    <property type="molecule type" value="Genomic_DNA"/>
</dbReference>
<comment type="caution">
    <text evidence="1">The sequence shown here is derived from an EMBL/GenBank/DDBJ whole genome shotgun (WGS) entry which is preliminary data.</text>
</comment>
<dbReference type="AlphaFoldDB" id="A0A645E5A1"/>
<gene>
    <name evidence="1" type="ORF">SDC9_143732</name>
</gene>
<protein>
    <submittedName>
        <fullName evidence="1">Uncharacterized protein</fullName>
    </submittedName>
</protein>